<keyword evidence="12" id="KW-1185">Reference proteome</keyword>
<dbReference type="FunFam" id="2.160.20.10:FF:000013">
    <property type="entry name" value="Pectinesterase"/>
    <property type="match status" value="1"/>
</dbReference>
<feature type="chain" id="PRO_5035867722" description="pectinesterase" evidence="9">
    <location>
        <begin position="28"/>
        <end position="375"/>
    </location>
</feature>
<evidence type="ECO:0000256" key="1">
    <source>
        <dbReference type="ARBA" id="ARBA00005184"/>
    </source>
</evidence>
<evidence type="ECO:0000256" key="8">
    <source>
        <dbReference type="ARBA" id="ARBA00057335"/>
    </source>
</evidence>
<dbReference type="Gene3D" id="2.160.20.10">
    <property type="entry name" value="Single-stranded right-handed beta-helix, Pectin lyase-like"/>
    <property type="match status" value="1"/>
</dbReference>
<evidence type="ECO:0000256" key="2">
    <source>
        <dbReference type="ARBA" id="ARBA00008891"/>
    </source>
</evidence>
<feature type="signal peptide" evidence="9">
    <location>
        <begin position="1"/>
        <end position="27"/>
    </location>
</feature>
<reference evidence="11" key="1">
    <citation type="submission" date="2020-06" db="EMBL/GenBank/DDBJ databases">
        <title>WGS assembly of Ceratodon purpureus strain R40.</title>
        <authorList>
            <person name="Carey S.B."/>
            <person name="Jenkins J."/>
            <person name="Shu S."/>
            <person name="Lovell J.T."/>
            <person name="Sreedasyam A."/>
            <person name="Maumus F."/>
            <person name="Tiley G.P."/>
            <person name="Fernandez-Pozo N."/>
            <person name="Barry K."/>
            <person name="Chen C."/>
            <person name="Wang M."/>
            <person name="Lipzen A."/>
            <person name="Daum C."/>
            <person name="Saski C.A."/>
            <person name="Payton A.C."/>
            <person name="Mcbreen J.C."/>
            <person name="Conrad R.E."/>
            <person name="Kollar L.M."/>
            <person name="Olsson S."/>
            <person name="Huttunen S."/>
            <person name="Landis J.B."/>
            <person name="Wickett N.J."/>
            <person name="Johnson M.G."/>
            <person name="Rensing S.A."/>
            <person name="Grimwood J."/>
            <person name="Schmutz J."/>
            <person name="Mcdaniel S.F."/>
        </authorList>
    </citation>
    <scope>NUCLEOTIDE SEQUENCE</scope>
    <source>
        <strain evidence="11">R40</strain>
    </source>
</reference>
<evidence type="ECO:0000256" key="5">
    <source>
        <dbReference type="ARBA" id="ARBA00023085"/>
    </source>
</evidence>
<comment type="function">
    <text evidence="8">Acts in the modification of cell walls via demethylesterification of cell wall pectin.</text>
</comment>
<protein>
    <recommendedName>
        <fullName evidence="3">pectinesterase</fullName>
        <ecNumber evidence="3">3.1.1.11</ecNumber>
    </recommendedName>
</protein>
<keyword evidence="6" id="KW-0325">Glycoprotein</keyword>
<evidence type="ECO:0000256" key="4">
    <source>
        <dbReference type="ARBA" id="ARBA00022801"/>
    </source>
</evidence>
<dbReference type="InterPro" id="IPR011050">
    <property type="entry name" value="Pectin_lyase_fold/virulence"/>
</dbReference>
<dbReference type="InterPro" id="IPR012334">
    <property type="entry name" value="Pectin_lyas_fold"/>
</dbReference>
<dbReference type="EMBL" id="CM026421">
    <property type="protein sequence ID" value="KAG0592491.1"/>
    <property type="molecule type" value="Genomic_DNA"/>
</dbReference>
<feature type="domain" description="Pectinesterase catalytic" evidence="10">
    <location>
        <begin position="81"/>
        <end position="367"/>
    </location>
</feature>
<dbReference type="GO" id="GO:0042545">
    <property type="term" value="P:cell wall modification"/>
    <property type="evidence" value="ECO:0007669"/>
    <property type="project" value="InterPro"/>
</dbReference>
<name>A0A8T0JCQ3_CERPU</name>
<keyword evidence="5" id="KW-0063">Aspartyl esterase</keyword>
<dbReference type="EC" id="3.1.1.11" evidence="3"/>
<dbReference type="Proteomes" id="UP000822688">
    <property type="component" value="Chromosome 1"/>
</dbReference>
<dbReference type="InterPro" id="IPR000070">
    <property type="entry name" value="Pectinesterase_cat"/>
</dbReference>
<keyword evidence="9" id="KW-0732">Signal</keyword>
<gene>
    <name evidence="11" type="ORF">KC19_1G256600</name>
</gene>
<dbReference type="OrthoDB" id="2019149at2759"/>
<evidence type="ECO:0000256" key="6">
    <source>
        <dbReference type="ARBA" id="ARBA00023180"/>
    </source>
</evidence>
<comment type="catalytic activity">
    <reaction evidence="7">
        <text>[(1-&gt;4)-alpha-D-galacturonosyl methyl ester](n) + n H2O = [(1-&gt;4)-alpha-D-galacturonosyl](n) + n methanol + n H(+)</text>
        <dbReference type="Rhea" id="RHEA:22380"/>
        <dbReference type="Rhea" id="RHEA-COMP:14570"/>
        <dbReference type="Rhea" id="RHEA-COMP:14573"/>
        <dbReference type="ChEBI" id="CHEBI:15377"/>
        <dbReference type="ChEBI" id="CHEBI:15378"/>
        <dbReference type="ChEBI" id="CHEBI:17790"/>
        <dbReference type="ChEBI" id="CHEBI:140522"/>
        <dbReference type="ChEBI" id="CHEBI:140523"/>
        <dbReference type="EC" id="3.1.1.11"/>
    </reaction>
</comment>
<evidence type="ECO:0000259" key="10">
    <source>
        <dbReference type="Pfam" id="PF01095"/>
    </source>
</evidence>
<accession>A0A8T0JCQ3</accession>
<evidence type="ECO:0000313" key="12">
    <source>
        <dbReference type="Proteomes" id="UP000822688"/>
    </source>
</evidence>
<dbReference type="PANTHER" id="PTHR31321:SF139">
    <property type="entry name" value="PECTINESTERASE CATALYTIC DOMAIN-CONTAINING PROTEIN"/>
    <property type="match status" value="1"/>
</dbReference>
<dbReference type="SUPFAM" id="SSF51126">
    <property type="entry name" value="Pectin lyase-like"/>
    <property type="match status" value="1"/>
</dbReference>
<dbReference type="GO" id="GO:0045490">
    <property type="term" value="P:pectin catabolic process"/>
    <property type="evidence" value="ECO:0007669"/>
    <property type="project" value="TreeGrafter"/>
</dbReference>
<comment type="caution">
    <text evidence="11">The sequence shown here is derived from an EMBL/GenBank/DDBJ whole genome shotgun (WGS) entry which is preliminary data.</text>
</comment>
<dbReference type="GO" id="GO:0030599">
    <property type="term" value="F:pectinesterase activity"/>
    <property type="evidence" value="ECO:0007669"/>
    <property type="project" value="UniProtKB-EC"/>
</dbReference>
<dbReference type="PANTHER" id="PTHR31321">
    <property type="entry name" value="ACYL-COA THIOESTER HYDROLASE YBHC-RELATED"/>
    <property type="match status" value="1"/>
</dbReference>
<dbReference type="AlphaFoldDB" id="A0A8T0JCQ3"/>
<evidence type="ECO:0000256" key="9">
    <source>
        <dbReference type="SAM" id="SignalP"/>
    </source>
</evidence>
<comment type="similarity">
    <text evidence="2">Belongs to the pectinesterase family.</text>
</comment>
<evidence type="ECO:0000313" key="11">
    <source>
        <dbReference type="EMBL" id="KAG0592491.1"/>
    </source>
</evidence>
<evidence type="ECO:0000256" key="7">
    <source>
        <dbReference type="ARBA" id="ARBA00047928"/>
    </source>
</evidence>
<proteinExistence type="inferred from homology"/>
<sequence>MSLPAMAGLQTNVWLLVIFSFLCLTQAAQVVKKLPETREEVVADFENWVKRVGEKHAAFQSAAKTAGSAEELGNKLGERVIVVDQSGAGNFKTINDALKSIDVHNKSPITIKVNAGTYVERVVIPKSMQHITLQGAGRDITKITEKNVAGDTGTTYTSSTFGVSAPYFSAYDISFENSSPPPNGGVQQQAVALRTTGDFNAFYRCAFYGHQDTLYDHRGRHFFKDSLIVGTEDFIFGGGKSLYKNCELRVLPSVGGSLTAQKRLSGSDDNGYSFVNCKVTGSGPPTVYLGRAWGPYSRVVFAFTEFANIIKPEGWYNWGDPAREKTVYYAQYKCFGPGANQAGRASYARELTDAEAAPFLNINYVDGGLWGVLDG</sequence>
<comment type="pathway">
    <text evidence="1">Glycan metabolism; pectin degradation; 2-dehydro-3-deoxy-D-gluconate from pectin: step 1/5.</text>
</comment>
<dbReference type="Pfam" id="PF01095">
    <property type="entry name" value="Pectinesterase"/>
    <property type="match status" value="1"/>
</dbReference>
<evidence type="ECO:0000256" key="3">
    <source>
        <dbReference type="ARBA" id="ARBA00013229"/>
    </source>
</evidence>
<keyword evidence="4" id="KW-0378">Hydrolase</keyword>
<organism evidence="11 12">
    <name type="scientific">Ceratodon purpureus</name>
    <name type="common">Fire moss</name>
    <name type="synonym">Dicranum purpureum</name>
    <dbReference type="NCBI Taxonomy" id="3225"/>
    <lineage>
        <taxon>Eukaryota</taxon>
        <taxon>Viridiplantae</taxon>
        <taxon>Streptophyta</taxon>
        <taxon>Embryophyta</taxon>
        <taxon>Bryophyta</taxon>
        <taxon>Bryophytina</taxon>
        <taxon>Bryopsida</taxon>
        <taxon>Dicranidae</taxon>
        <taxon>Pseudoditrichales</taxon>
        <taxon>Ditrichaceae</taxon>
        <taxon>Ceratodon</taxon>
    </lineage>
</organism>